<keyword evidence="1" id="KW-0812">Transmembrane</keyword>
<dbReference type="AlphaFoldDB" id="A0A364RHR2"/>
<accession>A0A364RHR2</accession>
<keyword evidence="1" id="KW-0472">Membrane</keyword>
<keyword evidence="1" id="KW-1133">Transmembrane helix</keyword>
<organism evidence="2 3">
    <name type="scientific">Pontibacter arcticus</name>
    <dbReference type="NCBI Taxonomy" id="2080288"/>
    <lineage>
        <taxon>Bacteria</taxon>
        <taxon>Pseudomonadati</taxon>
        <taxon>Bacteroidota</taxon>
        <taxon>Cytophagia</taxon>
        <taxon>Cytophagales</taxon>
        <taxon>Hymenobacteraceae</taxon>
        <taxon>Pontibacter</taxon>
    </lineage>
</organism>
<protein>
    <submittedName>
        <fullName evidence="2">Uncharacterized protein</fullName>
    </submittedName>
</protein>
<evidence type="ECO:0000256" key="1">
    <source>
        <dbReference type="SAM" id="Phobius"/>
    </source>
</evidence>
<gene>
    <name evidence="2" type="ORF">DP923_01795</name>
</gene>
<name>A0A364RHR2_9BACT</name>
<sequence>MEDRLKKFVSENREEFDVFEPRPELWQQICQQIPPPQKETTKVIKFNFGGHGSLTADMMLMRVAAAILLLLGCGLTLYLAKLNVPETANNLATVQPATIRNIAPELADAEVYYINQIEEKEKRLSAYDLKVLGLDGTNEIDRELARLDSSYNQLKKQLLSTPNTERVVEAMIQNLRIRTQVLNHQLEILQNINKETLQPTSETQTNEKTNV</sequence>
<dbReference type="Proteomes" id="UP000251692">
    <property type="component" value="Unassembled WGS sequence"/>
</dbReference>
<dbReference type="EMBL" id="QMDV01000001">
    <property type="protein sequence ID" value="RAU83823.1"/>
    <property type="molecule type" value="Genomic_DNA"/>
</dbReference>
<feature type="transmembrane region" description="Helical" evidence="1">
    <location>
        <begin position="59"/>
        <end position="80"/>
    </location>
</feature>
<comment type="caution">
    <text evidence="2">The sequence shown here is derived from an EMBL/GenBank/DDBJ whole genome shotgun (WGS) entry which is preliminary data.</text>
</comment>
<proteinExistence type="predicted"/>
<keyword evidence="3" id="KW-1185">Reference proteome</keyword>
<reference evidence="2 3" key="2">
    <citation type="submission" date="2018-07" db="EMBL/GenBank/DDBJ databases">
        <title>Pontibacter sp. 2b14 genomic sequence and assembly.</title>
        <authorList>
            <person name="Du Z.-J."/>
        </authorList>
    </citation>
    <scope>NUCLEOTIDE SEQUENCE [LARGE SCALE GENOMIC DNA]</scope>
    <source>
        <strain evidence="2 3">2b14</strain>
    </source>
</reference>
<dbReference type="OrthoDB" id="1120747at2"/>
<dbReference type="RefSeq" id="WP_112303860.1">
    <property type="nucleotide sequence ID" value="NZ_QMDV01000001.1"/>
</dbReference>
<evidence type="ECO:0000313" key="2">
    <source>
        <dbReference type="EMBL" id="RAU83823.1"/>
    </source>
</evidence>
<evidence type="ECO:0000313" key="3">
    <source>
        <dbReference type="Proteomes" id="UP000251692"/>
    </source>
</evidence>
<reference evidence="2 3" key="1">
    <citation type="submission" date="2018-06" db="EMBL/GenBank/DDBJ databases">
        <authorList>
            <person name="Liu Z.-W."/>
        </authorList>
    </citation>
    <scope>NUCLEOTIDE SEQUENCE [LARGE SCALE GENOMIC DNA]</scope>
    <source>
        <strain evidence="2 3">2b14</strain>
    </source>
</reference>